<feature type="transmembrane region" description="Helical" evidence="5">
    <location>
        <begin position="284"/>
        <end position="308"/>
    </location>
</feature>
<dbReference type="PANTHER" id="PTHR42718:SF39">
    <property type="entry name" value="ACTINORHODIN TRANSPORTER-RELATED"/>
    <property type="match status" value="1"/>
</dbReference>
<feature type="transmembrane region" description="Helical" evidence="5">
    <location>
        <begin position="242"/>
        <end position="263"/>
    </location>
</feature>
<feature type="transmembrane region" description="Helical" evidence="5">
    <location>
        <begin position="54"/>
        <end position="72"/>
    </location>
</feature>
<feature type="transmembrane region" description="Helical" evidence="5">
    <location>
        <begin position="210"/>
        <end position="230"/>
    </location>
</feature>
<feature type="transmembrane region" description="Helical" evidence="5">
    <location>
        <begin position="382"/>
        <end position="401"/>
    </location>
</feature>
<evidence type="ECO:0000313" key="7">
    <source>
        <dbReference type="EMBL" id="PZR53686.1"/>
    </source>
</evidence>
<dbReference type="CDD" id="cd17321">
    <property type="entry name" value="MFS_MMR_MDR_like"/>
    <property type="match status" value="1"/>
</dbReference>
<dbReference type="PRINTS" id="PR01036">
    <property type="entry name" value="TCRTETB"/>
</dbReference>
<dbReference type="Pfam" id="PF07690">
    <property type="entry name" value="MFS_1"/>
    <property type="match status" value="1"/>
</dbReference>
<dbReference type="Gene3D" id="1.20.1250.20">
    <property type="entry name" value="MFS general substrate transporter like domains"/>
    <property type="match status" value="1"/>
</dbReference>
<dbReference type="SUPFAM" id="SSF103473">
    <property type="entry name" value="MFS general substrate transporter"/>
    <property type="match status" value="2"/>
</dbReference>
<dbReference type="Proteomes" id="UP000248783">
    <property type="component" value="Unassembled WGS sequence"/>
</dbReference>
<comment type="subcellular location">
    <subcellularLocation>
        <location evidence="1">Cell membrane</location>
        <topology evidence="1">Multi-pass membrane protein</topology>
    </subcellularLocation>
</comment>
<evidence type="ECO:0000256" key="3">
    <source>
        <dbReference type="ARBA" id="ARBA00022989"/>
    </source>
</evidence>
<reference evidence="7 8" key="1">
    <citation type="submission" date="2018-06" db="EMBL/GenBank/DDBJ databases">
        <title>Whole genome sequencing of a novel hydrocarbon degrading bacterial strain, PW21 isolated from oil contaminated produced water sample.</title>
        <authorList>
            <person name="Nagkirti P."/>
            <person name="Shaikh A."/>
            <person name="Gowdaman V."/>
            <person name="Engineer A.E."/>
            <person name="Dagar S."/>
            <person name="Dhakephalkar P.K."/>
        </authorList>
    </citation>
    <scope>NUCLEOTIDE SEQUENCE [LARGE SCALE GENOMIC DNA]</scope>
    <source>
        <strain evidence="7 8">PW21</strain>
    </source>
</reference>
<feature type="transmembrane region" description="Helical" evidence="5">
    <location>
        <begin position="179"/>
        <end position="198"/>
    </location>
</feature>
<dbReference type="EMBL" id="QKWH01000003">
    <property type="protein sequence ID" value="PZR53686.1"/>
    <property type="molecule type" value="Genomic_DNA"/>
</dbReference>
<dbReference type="InterPro" id="IPR036259">
    <property type="entry name" value="MFS_trans_sf"/>
</dbReference>
<feature type="transmembrane region" description="Helical" evidence="5">
    <location>
        <begin position="455"/>
        <end position="480"/>
    </location>
</feature>
<keyword evidence="4 5" id="KW-0472">Membrane</keyword>
<dbReference type="PANTHER" id="PTHR42718">
    <property type="entry name" value="MAJOR FACILITATOR SUPERFAMILY MULTIDRUG TRANSPORTER MFSC"/>
    <property type="match status" value="1"/>
</dbReference>
<evidence type="ECO:0000256" key="5">
    <source>
        <dbReference type="SAM" id="Phobius"/>
    </source>
</evidence>
<accession>A0A2W5WZ92</accession>
<dbReference type="PROSITE" id="PS50850">
    <property type="entry name" value="MFS"/>
    <property type="match status" value="1"/>
</dbReference>
<evidence type="ECO:0000256" key="2">
    <source>
        <dbReference type="ARBA" id="ARBA00022692"/>
    </source>
</evidence>
<comment type="caution">
    <text evidence="7">The sequence shown here is derived from an EMBL/GenBank/DDBJ whole genome shotgun (WGS) entry which is preliminary data.</text>
</comment>
<protein>
    <submittedName>
        <fullName evidence="7">MFS transporter</fullName>
    </submittedName>
</protein>
<evidence type="ECO:0000259" key="6">
    <source>
        <dbReference type="PROSITE" id="PS50850"/>
    </source>
</evidence>
<feature type="transmembrane region" description="Helical" evidence="5">
    <location>
        <begin position="111"/>
        <end position="132"/>
    </location>
</feature>
<dbReference type="GO" id="GO:0005886">
    <property type="term" value="C:plasma membrane"/>
    <property type="evidence" value="ECO:0007669"/>
    <property type="project" value="UniProtKB-SubCell"/>
</dbReference>
<organism evidence="7 8">
    <name type="scientific">Xylanimonas oleitrophica</name>
    <dbReference type="NCBI Taxonomy" id="2607479"/>
    <lineage>
        <taxon>Bacteria</taxon>
        <taxon>Bacillati</taxon>
        <taxon>Actinomycetota</taxon>
        <taxon>Actinomycetes</taxon>
        <taxon>Micrococcales</taxon>
        <taxon>Promicromonosporaceae</taxon>
        <taxon>Xylanimonas</taxon>
    </lineage>
</organism>
<evidence type="ECO:0000256" key="4">
    <source>
        <dbReference type="ARBA" id="ARBA00023136"/>
    </source>
</evidence>
<dbReference type="RefSeq" id="WP_111250353.1">
    <property type="nucleotide sequence ID" value="NZ_QKWH01000003.1"/>
</dbReference>
<dbReference type="InterPro" id="IPR020846">
    <property type="entry name" value="MFS_dom"/>
</dbReference>
<dbReference type="GO" id="GO:0022857">
    <property type="term" value="F:transmembrane transporter activity"/>
    <property type="evidence" value="ECO:0007669"/>
    <property type="project" value="InterPro"/>
</dbReference>
<feature type="transmembrane region" description="Helical" evidence="5">
    <location>
        <begin position="144"/>
        <end position="167"/>
    </location>
</feature>
<dbReference type="AlphaFoldDB" id="A0A2W5WZ92"/>
<sequence length="486" mass="49329">MTGHVASPAPSSVPRRTWLSLAVLLLGVAMALLDTTIVNVALPTIRTSLGASEATLSWIISGYALAFGLALIPAGRVGDRVGHTWVFVVGLAGFTLASLWCGLATGATELIVARVVQGLAGGIFFPAVTALVQLMFPGPVRGRAFAVMGATIGFSTALGPIVGGLLIEAFGADEGWRSIFFVNLPFGVLAVVAAIVLLPRTAAGAGARGVDVVGLVLLAGSLVALLVPLIEGQDLGWPAWTWLSMVGGVVLMALFGAWEVSVVRRGGAPLVPPRLFSHPQFTGGVILATVYFAAFTSIFFTISIMWQAGLGHSALSSGLVSVPFAVGSIVGASQSDRLAARLGRTVLVVGTGMVALGLVAVWVVLAAVPAADLTHWVLLPPLLVAGMGSGMFVAPNAQFIVATVERSEAGAASGVIGTAQRVGSAAGIAVIGSVFFGTLAVPAGHPTPADVAEAFTHSAALAMAVSAGLALLAFALVFVLPRRVTR</sequence>
<gene>
    <name evidence="7" type="ORF">DNL40_06010</name>
</gene>
<feature type="transmembrane region" description="Helical" evidence="5">
    <location>
        <begin position="345"/>
        <end position="370"/>
    </location>
</feature>
<evidence type="ECO:0000313" key="8">
    <source>
        <dbReference type="Proteomes" id="UP000248783"/>
    </source>
</evidence>
<keyword evidence="8" id="KW-1185">Reference proteome</keyword>
<feature type="transmembrane region" description="Helical" evidence="5">
    <location>
        <begin position="314"/>
        <end position="333"/>
    </location>
</feature>
<keyword evidence="2 5" id="KW-0812">Transmembrane</keyword>
<feature type="transmembrane region" description="Helical" evidence="5">
    <location>
        <begin position="21"/>
        <end position="42"/>
    </location>
</feature>
<keyword evidence="3 5" id="KW-1133">Transmembrane helix</keyword>
<feature type="domain" description="Major facilitator superfamily (MFS) profile" evidence="6">
    <location>
        <begin position="20"/>
        <end position="485"/>
    </location>
</feature>
<evidence type="ECO:0000256" key="1">
    <source>
        <dbReference type="ARBA" id="ARBA00004651"/>
    </source>
</evidence>
<name>A0A2W5WZ92_9MICO</name>
<dbReference type="InterPro" id="IPR011701">
    <property type="entry name" value="MFS"/>
</dbReference>
<feature type="transmembrane region" description="Helical" evidence="5">
    <location>
        <begin position="422"/>
        <end position="443"/>
    </location>
</feature>
<feature type="transmembrane region" description="Helical" evidence="5">
    <location>
        <begin position="84"/>
        <end position="105"/>
    </location>
</feature>
<dbReference type="Gene3D" id="1.20.1720.10">
    <property type="entry name" value="Multidrug resistance protein D"/>
    <property type="match status" value="1"/>
</dbReference>
<proteinExistence type="predicted"/>